<name>A0A0F9FMS2_9ZZZZ</name>
<feature type="non-terminal residue" evidence="2">
    <location>
        <position position="75"/>
    </location>
</feature>
<dbReference type="EMBL" id="LAZR01023064">
    <property type="protein sequence ID" value="KKL79791.1"/>
    <property type="molecule type" value="Genomic_DNA"/>
</dbReference>
<keyword evidence="1" id="KW-0812">Transmembrane</keyword>
<sequence>MVPVVAATQSPLLAWRQPVYIVAGLAGVVTLPLLLLQPLLAADRLPGLGRMRALRLHRLMGALLVGAVVSWLVSP</sequence>
<gene>
    <name evidence="2" type="ORF">LCGC14_2011250</name>
</gene>
<evidence type="ECO:0000313" key="2">
    <source>
        <dbReference type="EMBL" id="KKL79791.1"/>
    </source>
</evidence>
<evidence type="ECO:0000256" key="1">
    <source>
        <dbReference type="SAM" id="Phobius"/>
    </source>
</evidence>
<evidence type="ECO:0008006" key="3">
    <source>
        <dbReference type="Google" id="ProtNLM"/>
    </source>
</evidence>
<keyword evidence="1" id="KW-1133">Transmembrane helix</keyword>
<comment type="caution">
    <text evidence="2">The sequence shown here is derived from an EMBL/GenBank/DDBJ whole genome shotgun (WGS) entry which is preliminary data.</text>
</comment>
<dbReference type="AlphaFoldDB" id="A0A0F9FMS2"/>
<keyword evidence="1" id="KW-0472">Membrane</keyword>
<reference evidence="2" key="1">
    <citation type="journal article" date="2015" name="Nature">
        <title>Complex archaea that bridge the gap between prokaryotes and eukaryotes.</title>
        <authorList>
            <person name="Spang A."/>
            <person name="Saw J.H."/>
            <person name="Jorgensen S.L."/>
            <person name="Zaremba-Niedzwiedzka K."/>
            <person name="Martijn J."/>
            <person name="Lind A.E."/>
            <person name="van Eijk R."/>
            <person name="Schleper C."/>
            <person name="Guy L."/>
            <person name="Ettema T.J."/>
        </authorList>
    </citation>
    <scope>NUCLEOTIDE SEQUENCE</scope>
</reference>
<protein>
    <recommendedName>
        <fullName evidence="3">Ferric oxidoreductase domain-containing protein</fullName>
    </recommendedName>
</protein>
<accession>A0A0F9FMS2</accession>
<feature type="transmembrane region" description="Helical" evidence="1">
    <location>
        <begin position="20"/>
        <end position="42"/>
    </location>
</feature>
<organism evidence="2">
    <name type="scientific">marine sediment metagenome</name>
    <dbReference type="NCBI Taxonomy" id="412755"/>
    <lineage>
        <taxon>unclassified sequences</taxon>
        <taxon>metagenomes</taxon>
        <taxon>ecological metagenomes</taxon>
    </lineage>
</organism>
<feature type="transmembrane region" description="Helical" evidence="1">
    <location>
        <begin position="54"/>
        <end position="73"/>
    </location>
</feature>
<proteinExistence type="predicted"/>